<evidence type="ECO:0000313" key="3">
    <source>
        <dbReference type="Proteomes" id="UP001498421"/>
    </source>
</evidence>
<name>A0ABR1IGM9_9HYPO</name>
<dbReference type="InterPro" id="IPR010730">
    <property type="entry name" value="HET"/>
</dbReference>
<accession>A0ABR1IGM9</accession>
<keyword evidence="3" id="KW-1185">Reference proteome</keyword>
<protein>
    <recommendedName>
        <fullName evidence="1">Heterokaryon incompatibility domain-containing protein</fullName>
    </recommendedName>
</protein>
<dbReference type="Proteomes" id="UP001498421">
    <property type="component" value="Unassembled WGS sequence"/>
</dbReference>
<feature type="domain" description="Heterokaryon incompatibility" evidence="1">
    <location>
        <begin position="54"/>
        <end position="205"/>
    </location>
</feature>
<proteinExistence type="predicted"/>
<dbReference type="InterPro" id="IPR052895">
    <property type="entry name" value="HetReg/Transcr_Mod"/>
</dbReference>
<dbReference type="PANTHER" id="PTHR24148">
    <property type="entry name" value="ANKYRIN REPEAT DOMAIN-CONTAINING PROTEIN 39 HOMOLOG-RELATED"/>
    <property type="match status" value="1"/>
</dbReference>
<dbReference type="PANTHER" id="PTHR24148:SF73">
    <property type="entry name" value="HET DOMAIN PROTEIN (AFU_ORTHOLOGUE AFUA_8G01020)"/>
    <property type="match status" value="1"/>
</dbReference>
<sequence length="633" mass="72150">MTITEKFNYEPFAKPRFIRLLTLHPSPSTTKPLECRLRQVSLDDLKDPKSKHTYEALSYVWGAKNGSIPITCDGQTLLVTPNCESALRHLRQKFTRRVLWIDAICIDQQSFEEKNGQVSLMGEIYTSAKRVVIWLGPGLPRDEDLLRHARIGGRLYHVRGLPTEQILPGQRTRKWVSKIITEEEIESVRRICSNVWFTRIWTMQELLLASSAVFQMGHAECPTVALYSYLIVAETFAHFESLDLHRFQMRNRALEIFNPRTGNTGFFSSYAFSHRCAETDRTELLAMLWQLAGLSDATDPRDKVYGMFGLLQAISSTEATLPEVNYNKPIAEVFEDATRCLIWLTKSLWPLEIIARPNGESSDLPSWVPDLRDPAAIGVDWQPRIWREVSSDTRIKFPERSKIEKKLRERLKSRGLLKPTTDSEMAMPAKEEPKRLQVKAKYLAEIVEVYNRMPTAERGTSEGDLLRTACLSEWAAVAAGLEESQPTEHIPPDGYFKALEHLTPALDYIRTKHEDPASSSSAGAAKGPRRHQPIDVYDGAVLFRTSCGLLGLCKGDVRPSDRVWQLAGGRYPFVLHRKCAPRQTMWSSWSMSPHDKAYCLVGIADVHGLESEHRKMIWSKDHIENHFHDIVLI</sequence>
<dbReference type="EMBL" id="JAZAVK010000007">
    <property type="protein sequence ID" value="KAK7432139.1"/>
    <property type="molecule type" value="Genomic_DNA"/>
</dbReference>
<reference evidence="2 3" key="1">
    <citation type="journal article" date="2025" name="Microbiol. Resour. Announc.">
        <title>Draft genome sequences for Neonectria magnoliae and Neonectria punicea, canker pathogens of Liriodendron tulipifera and Acer saccharum in West Virginia.</title>
        <authorList>
            <person name="Petronek H.M."/>
            <person name="Kasson M.T."/>
            <person name="Metheny A.M."/>
            <person name="Stauder C.M."/>
            <person name="Lovett B."/>
            <person name="Lynch S.C."/>
            <person name="Garnas J.R."/>
            <person name="Kasson L.R."/>
            <person name="Stajich J.E."/>
        </authorList>
    </citation>
    <scope>NUCLEOTIDE SEQUENCE [LARGE SCALE GENOMIC DNA]</scope>
    <source>
        <strain evidence="2 3">NRRL 64651</strain>
    </source>
</reference>
<evidence type="ECO:0000259" key="1">
    <source>
        <dbReference type="Pfam" id="PF06985"/>
    </source>
</evidence>
<evidence type="ECO:0000313" key="2">
    <source>
        <dbReference type="EMBL" id="KAK7432139.1"/>
    </source>
</evidence>
<gene>
    <name evidence="2" type="ORF">QQZ08_001429</name>
</gene>
<comment type="caution">
    <text evidence="2">The sequence shown here is derived from an EMBL/GenBank/DDBJ whole genome shotgun (WGS) entry which is preliminary data.</text>
</comment>
<dbReference type="Pfam" id="PF06985">
    <property type="entry name" value="HET"/>
    <property type="match status" value="1"/>
</dbReference>
<organism evidence="2 3">
    <name type="scientific">Neonectria magnoliae</name>
    <dbReference type="NCBI Taxonomy" id="2732573"/>
    <lineage>
        <taxon>Eukaryota</taxon>
        <taxon>Fungi</taxon>
        <taxon>Dikarya</taxon>
        <taxon>Ascomycota</taxon>
        <taxon>Pezizomycotina</taxon>
        <taxon>Sordariomycetes</taxon>
        <taxon>Hypocreomycetidae</taxon>
        <taxon>Hypocreales</taxon>
        <taxon>Nectriaceae</taxon>
        <taxon>Neonectria</taxon>
    </lineage>
</organism>